<dbReference type="InterPro" id="IPR000504">
    <property type="entry name" value="RRM_dom"/>
</dbReference>
<feature type="compositionally biased region" description="Polar residues" evidence="2">
    <location>
        <begin position="64"/>
        <end position="74"/>
    </location>
</feature>
<dbReference type="EMBL" id="UINC01009340">
    <property type="protein sequence ID" value="SVA41897.1"/>
    <property type="molecule type" value="Genomic_DNA"/>
</dbReference>
<sequence>MNIYVGNIAWSMTEDELNALFSEFGAVSSAKIITDKYSGRSKGFGFVEMDDDAAGEAAIEALNDSDQNGRNLRVNQARPREDRD</sequence>
<organism evidence="4">
    <name type="scientific">marine metagenome</name>
    <dbReference type="NCBI Taxonomy" id="408172"/>
    <lineage>
        <taxon>unclassified sequences</taxon>
        <taxon>metagenomes</taxon>
        <taxon>ecological metagenomes</taxon>
    </lineage>
</organism>
<feature type="region of interest" description="Disordered" evidence="2">
    <location>
        <begin position="61"/>
        <end position="84"/>
    </location>
</feature>
<reference evidence="4" key="1">
    <citation type="submission" date="2018-05" db="EMBL/GenBank/DDBJ databases">
        <authorList>
            <person name="Lanie J.A."/>
            <person name="Ng W.-L."/>
            <person name="Kazmierczak K.M."/>
            <person name="Andrzejewski T.M."/>
            <person name="Davidsen T.M."/>
            <person name="Wayne K.J."/>
            <person name="Tettelin H."/>
            <person name="Glass J.I."/>
            <person name="Rusch D."/>
            <person name="Podicherti R."/>
            <person name="Tsui H.-C.T."/>
            <person name="Winkler M.E."/>
        </authorList>
    </citation>
    <scope>NUCLEOTIDE SEQUENCE</scope>
</reference>
<dbReference type="PANTHER" id="PTHR48027">
    <property type="entry name" value="HETEROGENEOUS NUCLEAR RIBONUCLEOPROTEIN 87F-RELATED"/>
    <property type="match status" value="1"/>
</dbReference>
<proteinExistence type="predicted"/>
<dbReference type="PROSITE" id="PS50102">
    <property type="entry name" value="RRM"/>
    <property type="match status" value="1"/>
</dbReference>
<gene>
    <name evidence="4" type="ORF">METZ01_LOCUS94751</name>
</gene>
<dbReference type="InterPro" id="IPR048289">
    <property type="entry name" value="RRM2_NsCP33-like"/>
</dbReference>
<evidence type="ECO:0000256" key="1">
    <source>
        <dbReference type="ARBA" id="ARBA00022884"/>
    </source>
</evidence>
<name>A0A381VQI5_9ZZZZ</name>
<evidence type="ECO:0000313" key="4">
    <source>
        <dbReference type="EMBL" id="SVA41897.1"/>
    </source>
</evidence>
<dbReference type="InterPro" id="IPR012677">
    <property type="entry name" value="Nucleotide-bd_a/b_plait_sf"/>
</dbReference>
<dbReference type="SMART" id="SM00360">
    <property type="entry name" value="RRM"/>
    <property type="match status" value="1"/>
</dbReference>
<dbReference type="InterPro" id="IPR035979">
    <property type="entry name" value="RBD_domain_sf"/>
</dbReference>
<dbReference type="SUPFAM" id="SSF54928">
    <property type="entry name" value="RNA-binding domain, RBD"/>
    <property type="match status" value="1"/>
</dbReference>
<dbReference type="Gene3D" id="3.30.70.330">
    <property type="match status" value="1"/>
</dbReference>
<dbReference type="AlphaFoldDB" id="A0A381VQI5"/>
<dbReference type="GO" id="GO:0003723">
    <property type="term" value="F:RNA binding"/>
    <property type="evidence" value="ECO:0007669"/>
    <property type="project" value="UniProtKB-KW"/>
</dbReference>
<dbReference type="InterPro" id="IPR052462">
    <property type="entry name" value="SLIRP/GR-RBP-like"/>
</dbReference>
<protein>
    <recommendedName>
        <fullName evidence="3">RRM domain-containing protein</fullName>
    </recommendedName>
</protein>
<evidence type="ECO:0000259" key="3">
    <source>
        <dbReference type="PROSITE" id="PS50102"/>
    </source>
</evidence>
<dbReference type="CDD" id="cd21608">
    <property type="entry name" value="RRM2_NsCP33_like"/>
    <property type="match status" value="1"/>
</dbReference>
<keyword evidence="1" id="KW-0694">RNA-binding</keyword>
<dbReference type="Pfam" id="PF00076">
    <property type="entry name" value="RRM_1"/>
    <property type="match status" value="1"/>
</dbReference>
<feature type="domain" description="RRM" evidence="3">
    <location>
        <begin position="1"/>
        <end position="79"/>
    </location>
</feature>
<accession>A0A381VQI5</accession>
<evidence type="ECO:0000256" key="2">
    <source>
        <dbReference type="SAM" id="MobiDB-lite"/>
    </source>
</evidence>